<dbReference type="Proteomes" id="UP000593566">
    <property type="component" value="Unassembled WGS sequence"/>
</dbReference>
<dbReference type="EMBL" id="JACCJB010000025">
    <property type="protein sequence ID" value="KAF6217759.1"/>
    <property type="molecule type" value="Genomic_DNA"/>
</dbReference>
<keyword evidence="2" id="KW-1185">Reference proteome</keyword>
<dbReference type="AlphaFoldDB" id="A0A8H6F7Q4"/>
<dbReference type="RefSeq" id="XP_037147194.1">
    <property type="nucleotide sequence ID" value="XM_037297484.1"/>
</dbReference>
<reference evidence="1 2" key="1">
    <citation type="journal article" date="2020" name="Genomics">
        <title>Complete, high-quality genomes from long-read metagenomic sequencing of two wolf lichen thalli reveals enigmatic genome architecture.</title>
        <authorList>
            <person name="McKenzie S.K."/>
            <person name="Walston R.F."/>
            <person name="Allen J.L."/>
        </authorList>
    </citation>
    <scope>NUCLEOTIDE SEQUENCE [LARGE SCALE GENOMIC DNA]</scope>
    <source>
        <strain evidence="1">WasteWater1</strain>
    </source>
</reference>
<accession>A0A8H6F7Q4</accession>
<sequence length="286" mass="32341">MTCYECSMIPYGAICTKCHQIQTSRAIALATPPAAAWPVIDRLGDWTGTKKSEEELLQNLDMELFELINVPHELDEWGRRVYNDCGHRILYYQDSDGNTVMGYEAWYPCSVTGEYEEPDDWRTGRQNRDSAVDKDAQYPEYDDCGRRTLCSAEPEGDTVTGGYEACYPNSVPDEYEEPENWRTGTQAYVPMIDFEQQRLAEFLAAQEEELPQFQSDRERIAAWIATSSVADDEDVSVLDCETKETVFQWYTGLEDFEPASPSQVGVPSCSDGTPEKGYVSVPLCAQ</sequence>
<evidence type="ECO:0000313" key="1">
    <source>
        <dbReference type="EMBL" id="KAF6217759.1"/>
    </source>
</evidence>
<proteinExistence type="predicted"/>
<evidence type="ECO:0000313" key="2">
    <source>
        <dbReference type="Proteomes" id="UP000593566"/>
    </source>
</evidence>
<organism evidence="1 2">
    <name type="scientific">Letharia lupina</name>
    <dbReference type="NCBI Taxonomy" id="560253"/>
    <lineage>
        <taxon>Eukaryota</taxon>
        <taxon>Fungi</taxon>
        <taxon>Dikarya</taxon>
        <taxon>Ascomycota</taxon>
        <taxon>Pezizomycotina</taxon>
        <taxon>Lecanoromycetes</taxon>
        <taxon>OSLEUM clade</taxon>
        <taxon>Lecanoromycetidae</taxon>
        <taxon>Lecanorales</taxon>
        <taxon>Lecanorineae</taxon>
        <taxon>Parmeliaceae</taxon>
        <taxon>Letharia</taxon>
    </lineage>
</organism>
<protein>
    <submittedName>
        <fullName evidence="1">Uncharacterized protein</fullName>
    </submittedName>
</protein>
<dbReference type="GeneID" id="59334987"/>
<comment type="caution">
    <text evidence="1">The sequence shown here is derived from an EMBL/GenBank/DDBJ whole genome shotgun (WGS) entry which is preliminary data.</text>
</comment>
<gene>
    <name evidence="1" type="ORF">HO133_006586</name>
</gene>
<name>A0A8H6F7Q4_9LECA</name>